<organism evidence="3 4">
    <name type="scientific">Anoxybacteroides voinovskiense</name>
    <dbReference type="NCBI Taxonomy" id="230470"/>
    <lineage>
        <taxon>Bacteria</taxon>
        <taxon>Bacillati</taxon>
        <taxon>Bacillota</taxon>
        <taxon>Bacilli</taxon>
        <taxon>Bacillales</taxon>
        <taxon>Anoxybacillaceae</taxon>
        <taxon>Anoxybacteroides</taxon>
    </lineage>
</organism>
<feature type="transmembrane region" description="Helical" evidence="1">
    <location>
        <begin position="7"/>
        <end position="26"/>
    </location>
</feature>
<dbReference type="RefSeq" id="WP_183183568.1">
    <property type="nucleotide sequence ID" value="NZ_BMNP01000014.1"/>
</dbReference>
<keyword evidence="1" id="KW-0812">Transmembrane</keyword>
<name>A0A840DUJ0_9BACL</name>
<evidence type="ECO:0000313" key="4">
    <source>
        <dbReference type="Proteomes" id="UP000559598"/>
    </source>
</evidence>
<keyword evidence="4" id="KW-1185">Reference proteome</keyword>
<feature type="transmembrane region" description="Helical" evidence="1">
    <location>
        <begin position="139"/>
        <end position="157"/>
    </location>
</feature>
<feature type="domain" description="LiaI-LiaF-like transmembrane region" evidence="2">
    <location>
        <begin position="6"/>
        <end position="47"/>
    </location>
</feature>
<evidence type="ECO:0000313" key="3">
    <source>
        <dbReference type="EMBL" id="MBB4073189.1"/>
    </source>
</evidence>
<dbReference type="InterPro" id="IPR043726">
    <property type="entry name" value="LiaI-LiaF-like_TM1"/>
</dbReference>
<dbReference type="Proteomes" id="UP000559598">
    <property type="component" value="Unassembled WGS sequence"/>
</dbReference>
<feature type="transmembrane region" description="Helical" evidence="1">
    <location>
        <begin position="59"/>
        <end position="78"/>
    </location>
</feature>
<keyword evidence="1" id="KW-1133">Transmembrane helix</keyword>
<accession>A0A840DUJ0</accession>
<keyword evidence="1" id="KW-0472">Membrane</keyword>
<dbReference type="AlphaFoldDB" id="A0A840DUJ0"/>
<evidence type="ECO:0000259" key="2">
    <source>
        <dbReference type="Pfam" id="PF18917"/>
    </source>
</evidence>
<sequence>MKKNGMFSGIVLIGLGLYFFASQFSLPFLKIFQGWPALFVIFGVALLGQAYSAREYQHIFSGIMLFGFGIHFLLVQLWKSWPNEMGVLFFIVALAFLLSSRKMKTGLMQGMLFFVLSFVMLFSERFTHAFPIIETSISFIWKFWPLAFILFGVYILWTKKK</sequence>
<comment type="caution">
    <text evidence="3">The sequence shown here is derived from an EMBL/GenBank/DDBJ whole genome shotgun (WGS) entry which is preliminary data.</text>
</comment>
<evidence type="ECO:0000256" key="1">
    <source>
        <dbReference type="SAM" id="Phobius"/>
    </source>
</evidence>
<reference evidence="3 4" key="1">
    <citation type="submission" date="2020-08" db="EMBL/GenBank/DDBJ databases">
        <title>Genomic Encyclopedia of Type Strains, Phase IV (KMG-IV): sequencing the most valuable type-strain genomes for metagenomic binning, comparative biology and taxonomic classification.</title>
        <authorList>
            <person name="Goeker M."/>
        </authorList>
    </citation>
    <scope>NUCLEOTIDE SEQUENCE [LARGE SCALE GENOMIC DNA]</scope>
    <source>
        <strain evidence="3 4">DSM 17075</strain>
    </source>
</reference>
<proteinExistence type="predicted"/>
<dbReference type="Pfam" id="PF18917">
    <property type="entry name" value="LiaI-LiaF-like_TM1"/>
    <property type="match status" value="1"/>
</dbReference>
<gene>
    <name evidence="3" type="ORF">GGR02_000950</name>
</gene>
<feature type="transmembrane region" description="Helical" evidence="1">
    <location>
        <begin position="32"/>
        <end position="52"/>
    </location>
</feature>
<protein>
    <recommendedName>
        <fullName evidence="2">LiaI-LiaF-like transmembrane region domain-containing protein</fullName>
    </recommendedName>
</protein>
<dbReference type="EMBL" id="JACIDE010000005">
    <property type="protein sequence ID" value="MBB4073189.1"/>
    <property type="molecule type" value="Genomic_DNA"/>
</dbReference>
<feature type="transmembrane region" description="Helical" evidence="1">
    <location>
        <begin position="84"/>
        <end position="100"/>
    </location>
</feature>